<keyword evidence="3" id="KW-0418">Kinase</keyword>
<dbReference type="GO" id="GO:0004788">
    <property type="term" value="F:thiamine diphosphokinase activity"/>
    <property type="evidence" value="ECO:0007669"/>
    <property type="project" value="UniProtKB-EC"/>
</dbReference>
<evidence type="ECO:0000256" key="5">
    <source>
        <dbReference type="NCBIfam" id="TIGR01378"/>
    </source>
</evidence>
<dbReference type="RefSeq" id="WP_129726810.1">
    <property type="nucleotide sequence ID" value="NZ_JBHMAF010000196.1"/>
</dbReference>
<dbReference type="InterPro" id="IPR036759">
    <property type="entry name" value="TPK_catalytic_sf"/>
</dbReference>
<keyword evidence="1 7" id="KW-0808">Transferase</keyword>
<organism evidence="7 8">
    <name type="scientific">Ectobacillus funiculus</name>
    <dbReference type="NCBI Taxonomy" id="137993"/>
    <lineage>
        <taxon>Bacteria</taxon>
        <taxon>Bacillati</taxon>
        <taxon>Bacillota</taxon>
        <taxon>Bacilli</taxon>
        <taxon>Bacillales</taxon>
        <taxon>Bacillaceae</taxon>
        <taxon>Ectobacillus</taxon>
    </lineage>
</organism>
<dbReference type="NCBIfam" id="TIGR01378">
    <property type="entry name" value="thi_PPkinase"/>
    <property type="match status" value="1"/>
</dbReference>
<dbReference type="InterPro" id="IPR053149">
    <property type="entry name" value="TPK"/>
</dbReference>
<gene>
    <name evidence="7" type="ORF">ACFFMS_28960</name>
</gene>
<evidence type="ECO:0000256" key="2">
    <source>
        <dbReference type="ARBA" id="ARBA00022741"/>
    </source>
</evidence>
<dbReference type="Pfam" id="PF04263">
    <property type="entry name" value="TPK_catalytic"/>
    <property type="match status" value="1"/>
</dbReference>
<evidence type="ECO:0000256" key="1">
    <source>
        <dbReference type="ARBA" id="ARBA00022679"/>
    </source>
</evidence>
<dbReference type="SUPFAM" id="SSF63862">
    <property type="entry name" value="Thiamin pyrophosphokinase, substrate-binding domain"/>
    <property type="match status" value="1"/>
</dbReference>
<dbReference type="EMBL" id="JBHMAF010000196">
    <property type="protein sequence ID" value="MFB9762258.1"/>
    <property type="molecule type" value="Genomic_DNA"/>
</dbReference>
<dbReference type="InterPro" id="IPR007373">
    <property type="entry name" value="Thiamin_PyroPKinase_B1-bd"/>
</dbReference>
<dbReference type="CDD" id="cd07995">
    <property type="entry name" value="TPK"/>
    <property type="match status" value="1"/>
</dbReference>
<dbReference type="PANTHER" id="PTHR41299">
    <property type="entry name" value="THIAMINE PYROPHOSPHOKINASE"/>
    <property type="match status" value="1"/>
</dbReference>
<accession>A0ABV5WNN7</accession>
<dbReference type="Gene3D" id="3.40.50.10240">
    <property type="entry name" value="Thiamin pyrophosphokinase, catalytic domain"/>
    <property type="match status" value="1"/>
</dbReference>
<reference evidence="7 8" key="1">
    <citation type="submission" date="2024-09" db="EMBL/GenBank/DDBJ databases">
        <authorList>
            <person name="Sun Q."/>
            <person name="Mori K."/>
        </authorList>
    </citation>
    <scope>NUCLEOTIDE SEQUENCE [LARGE SCALE GENOMIC DNA]</scope>
    <source>
        <strain evidence="7 8">JCM 11201</strain>
    </source>
</reference>
<sequence length="213" mass="24240">MIVHILAGGPLDHHPDFSQYEDEQVVWAATDRGVYYLLKRGIVPAAAFGDYDSVTEEELEWMQWQKHDLHIMPKEKDETDLELALRWALEQRPNSIRIFGATGGRLDHAFANVQMLVRGMDQGIPITIIDHKNEISIQTPGIYIIESNELFPYISFLPMTEIVTGIALSGFKYPLENETIRWGSTLCVSNELVEEKGTFSFQSGILMVVRSRD</sequence>
<evidence type="ECO:0000313" key="8">
    <source>
        <dbReference type="Proteomes" id="UP001589609"/>
    </source>
</evidence>
<comment type="caution">
    <text evidence="7">The sequence shown here is derived from an EMBL/GenBank/DDBJ whole genome shotgun (WGS) entry which is preliminary data.</text>
</comment>
<evidence type="ECO:0000259" key="6">
    <source>
        <dbReference type="SMART" id="SM00983"/>
    </source>
</evidence>
<keyword evidence="8" id="KW-1185">Reference proteome</keyword>
<dbReference type="Proteomes" id="UP001589609">
    <property type="component" value="Unassembled WGS sequence"/>
</dbReference>
<evidence type="ECO:0000256" key="4">
    <source>
        <dbReference type="ARBA" id="ARBA00022840"/>
    </source>
</evidence>
<dbReference type="Pfam" id="PF04265">
    <property type="entry name" value="TPK_B1_binding"/>
    <property type="match status" value="1"/>
</dbReference>
<protein>
    <recommendedName>
        <fullName evidence="5">Thiamine diphosphokinase</fullName>
        <ecNumber evidence="5">2.7.6.2</ecNumber>
    </recommendedName>
</protein>
<keyword evidence="4" id="KW-0067">ATP-binding</keyword>
<dbReference type="EC" id="2.7.6.2" evidence="5"/>
<proteinExistence type="predicted"/>
<dbReference type="PANTHER" id="PTHR41299:SF1">
    <property type="entry name" value="THIAMINE PYROPHOSPHOKINASE"/>
    <property type="match status" value="1"/>
</dbReference>
<keyword evidence="2" id="KW-0547">Nucleotide-binding</keyword>
<dbReference type="SUPFAM" id="SSF63999">
    <property type="entry name" value="Thiamin pyrophosphokinase, catalytic domain"/>
    <property type="match status" value="1"/>
</dbReference>
<name>A0ABV5WNN7_9BACI</name>
<dbReference type="InterPro" id="IPR006282">
    <property type="entry name" value="Thi_PPkinase"/>
</dbReference>
<evidence type="ECO:0000256" key="3">
    <source>
        <dbReference type="ARBA" id="ARBA00022777"/>
    </source>
</evidence>
<dbReference type="InterPro" id="IPR036371">
    <property type="entry name" value="TPK_B1-bd_sf"/>
</dbReference>
<feature type="domain" description="Thiamin pyrophosphokinase thiamin-binding" evidence="6">
    <location>
        <begin position="141"/>
        <end position="207"/>
    </location>
</feature>
<dbReference type="SMART" id="SM00983">
    <property type="entry name" value="TPK_B1_binding"/>
    <property type="match status" value="1"/>
</dbReference>
<dbReference type="InterPro" id="IPR007371">
    <property type="entry name" value="TPK_catalytic"/>
</dbReference>
<evidence type="ECO:0000313" key="7">
    <source>
        <dbReference type="EMBL" id="MFB9762258.1"/>
    </source>
</evidence>